<name>A0ABS9WJB6_9ACTN</name>
<keyword evidence="3" id="KW-1185">Reference proteome</keyword>
<dbReference type="Proteomes" id="UP001430755">
    <property type="component" value="Unassembled WGS sequence"/>
</dbReference>
<proteinExistence type="predicted"/>
<dbReference type="EMBL" id="JAJMLW010000004">
    <property type="protein sequence ID" value="MCI2242966.1"/>
    <property type="molecule type" value="Genomic_DNA"/>
</dbReference>
<evidence type="ECO:0000313" key="3">
    <source>
        <dbReference type="Proteomes" id="UP001430755"/>
    </source>
</evidence>
<feature type="region of interest" description="Disordered" evidence="1">
    <location>
        <begin position="213"/>
        <end position="234"/>
    </location>
</feature>
<dbReference type="RefSeq" id="WP_242166538.1">
    <property type="nucleotide sequence ID" value="NZ_JAJMLW010000004.1"/>
</dbReference>
<gene>
    <name evidence="2" type="ORF">LPT13_11475</name>
</gene>
<evidence type="ECO:0000313" key="2">
    <source>
        <dbReference type="EMBL" id="MCI2242966.1"/>
    </source>
</evidence>
<sequence>MACPRPAAPLPEFRLVGEEGALVTVGEALCACDPHDLCVTLLRCQAGWAVDPDAVGARRLRPLVSRVRTALRAMGALRPHGEAPPGHEALIPWESFEYAGRPGRVERSLGAALVPLGRADDARQALAACGGAVWGPVPPVADRLLGEAPPGAPWTPDALDASLVSWEGQPWPRALGCALWVPHGQLRSEALQVAAALFWALTRRGFSARGRPVVSSSVAPAPRTARRQPDPSPADAALVRRLNYNAWMAALRAQAESARLMEVSR</sequence>
<accession>A0ABS9WJB6</accession>
<organism evidence="2 3">
    <name type="scientific">Adlercreutzia faecimuris</name>
    <dbReference type="NCBI Taxonomy" id="2897341"/>
    <lineage>
        <taxon>Bacteria</taxon>
        <taxon>Bacillati</taxon>
        <taxon>Actinomycetota</taxon>
        <taxon>Coriobacteriia</taxon>
        <taxon>Eggerthellales</taxon>
        <taxon>Eggerthellaceae</taxon>
        <taxon>Adlercreutzia</taxon>
    </lineage>
</organism>
<reference evidence="2" key="1">
    <citation type="submission" date="2021-11" db="EMBL/GenBank/DDBJ databases">
        <title>A Novel Adlercreutzia Species, isolated from a Allomyrina dichotoma larva feces.</title>
        <authorList>
            <person name="Suh M.K."/>
        </authorList>
    </citation>
    <scope>NUCLEOTIDE SEQUENCE</scope>
    <source>
        <strain evidence="2">JBNU-10</strain>
    </source>
</reference>
<protein>
    <submittedName>
        <fullName evidence="2">Uncharacterized protein</fullName>
    </submittedName>
</protein>
<evidence type="ECO:0000256" key="1">
    <source>
        <dbReference type="SAM" id="MobiDB-lite"/>
    </source>
</evidence>
<comment type="caution">
    <text evidence="2">The sequence shown here is derived from an EMBL/GenBank/DDBJ whole genome shotgun (WGS) entry which is preliminary data.</text>
</comment>